<evidence type="ECO:0000313" key="2">
    <source>
        <dbReference type="Proteomes" id="UP000239867"/>
    </source>
</evidence>
<sequence length="81" mass="9042">MMQRALAAEVTLSLSVEPSREEQEICTAEGIPLAVVDREAELFGTSYAITLDHKCFLVIKPVWLGFCGPRREGTWPTEMSE</sequence>
<dbReference type="Proteomes" id="UP000239867">
    <property type="component" value="Chromosome"/>
</dbReference>
<accession>A0A2L1GMU0</accession>
<dbReference type="RefSeq" id="WP_104936277.1">
    <property type="nucleotide sequence ID" value="NZ_CP021255.1"/>
</dbReference>
<protein>
    <submittedName>
        <fullName evidence="1">Uncharacterized protein</fullName>
    </submittedName>
</protein>
<keyword evidence="2" id="KW-1185">Reference proteome</keyword>
<gene>
    <name evidence="1" type="ORF">CAY53_05495</name>
</gene>
<dbReference type="KEGG" id="deo:CAY53_05495"/>
<dbReference type="EMBL" id="CP021255">
    <property type="protein sequence ID" value="AVD70999.1"/>
    <property type="molecule type" value="Genomic_DNA"/>
</dbReference>
<dbReference type="AlphaFoldDB" id="A0A2L1GMU0"/>
<name>A0A2L1GMU0_9BACT</name>
<proteinExistence type="predicted"/>
<organism evidence="1 2">
    <name type="scientific">Desulfobulbus oralis</name>
    <dbReference type="NCBI Taxonomy" id="1986146"/>
    <lineage>
        <taxon>Bacteria</taxon>
        <taxon>Pseudomonadati</taxon>
        <taxon>Thermodesulfobacteriota</taxon>
        <taxon>Desulfobulbia</taxon>
        <taxon>Desulfobulbales</taxon>
        <taxon>Desulfobulbaceae</taxon>
        <taxon>Desulfobulbus</taxon>
    </lineage>
</organism>
<reference evidence="1 2" key="1">
    <citation type="journal article" date="2018" name="MBio">
        <title>Insights into the evolution of host association through the isolation and characterization of a novel human periodontal pathobiont, Desulfobulbus oralis.</title>
        <authorList>
            <person name="Cross K.L."/>
            <person name="Chirania P."/>
            <person name="Xiong W."/>
            <person name="Beall C.J."/>
            <person name="Elkins J.G."/>
            <person name="Giannone R.J."/>
            <person name="Griffen A.L."/>
            <person name="Guss A.M."/>
            <person name="Hettich R.L."/>
            <person name="Joshi S.S."/>
            <person name="Mokrzan E.M."/>
            <person name="Martin R.K."/>
            <person name="Zhulin I.B."/>
            <person name="Leys E.J."/>
            <person name="Podar M."/>
        </authorList>
    </citation>
    <scope>NUCLEOTIDE SEQUENCE [LARGE SCALE GENOMIC DNA]</scope>
    <source>
        <strain evidence="1 2">ORNL</strain>
    </source>
</reference>
<evidence type="ECO:0000313" key="1">
    <source>
        <dbReference type="EMBL" id="AVD70999.1"/>
    </source>
</evidence>